<dbReference type="OrthoDB" id="4115at2759"/>
<keyword evidence="2" id="KW-1185">Reference proteome</keyword>
<name>A0A2Z6P416_TRISU</name>
<protein>
    <submittedName>
        <fullName evidence="1">Uncharacterized protein</fullName>
    </submittedName>
</protein>
<accession>A0A2Z6P416</accession>
<evidence type="ECO:0000313" key="2">
    <source>
        <dbReference type="Proteomes" id="UP000242715"/>
    </source>
</evidence>
<dbReference type="EMBL" id="DF973654">
    <property type="protein sequence ID" value="GAU37097.1"/>
    <property type="molecule type" value="Genomic_DNA"/>
</dbReference>
<reference evidence="2" key="1">
    <citation type="journal article" date="2017" name="Front. Plant Sci.">
        <title>Climate Clever Clovers: New Paradigm to Reduce the Environmental Footprint of Ruminants by Breeding Low Methanogenic Forages Utilizing Haplotype Variation.</title>
        <authorList>
            <person name="Kaur P."/>
            <person name="Appels R."/>
            <person name="Bayer P.E."/>
            <person name="Keeble-Gagnere G."/>
            <person name="Wang J."/>
            <person name="Hirakawa H."/>
            <person name="Shirasawa K."/>
            <person name="Vercoe P."/>
            <person name="Stefanova K."/>
            <person name="Durmic Z."/>
            <person name="Nichols P."/>
            <person name="Revell C."/>
            <person name="Isobe S.N."/>
            <person name="Edwards D."/>
            <person name="Erskine W."/>
        </authorList>
    </citation>
    <scope>NUCLEOTIDE SEQUENCE [LARGE SCALE GENOMIC DNA]</scope>
    <source>
        <strain evidence="2">cv. Daliak</strain>
    </source>
</reference>
<proteinExistence type="predicted"/>
<sequence length="161" mass="17947">MLEYNDVMPVRDAKRYRGRARQSGVTMAAVVLKWRRGKGNQLVMYTLWNAEYRMSLTRNLEMSCGDRGADCETPLETLEVNGGREDHEEIEKAVSDLGFKDLETCSSISSSSGAGVFGDLPPQALKYIQQLQSELTNMTEIIQMLTLDGMPLAVLAYVCAE</sequence>
<gene>
    <name evidence="1" type="ORF">TSUD_278840</name>
</gene>
<organism evidence="1 2">
    <name type="scientific">Trifolium subterraneum</name>
    <name type="common">Subterranean clover</name>
    <dbReference type="NCBI Taxonomy" id="3900"/>
    <lineage>
        <taxon>Eukaryota</taxon>
        <taxon>Viridiplantae</taxon>
        <taxon>Streptophyta</taxon>
        <taxon>Embryophyta</taxon>
        <taxon>Tracheophyta</taxon>
        <taxon>Spermatophyta</taxon>
        <taxon>Magnoliopsida</taxon>
        <taxon>eudicotyledons</taxon>
        <taxon>Gunneridae</taxon>
        <taxon>Pentapetalae</taxon>
        <taxon>rosids</taxon>
        <taxon>fabids</taxon>
        <taxon>Fabales</taxon>
        <taxon>Fabaceae</taxon>
        <taxon>Papilionoideae</taxon>
        <taxon>50 kb inversion clade</taxon>
        <taxon>NPAAA clade</taxon>
        <taxon>Hologalegina</taxon>
        <taxon>IRL clade</taxon>
        <taxon>Trifolieae</taxon>
        <taxon>Trifolium</taxon>
    </lineage>
</organism>
<dbReference type="AlphaFoldDB" id="A0A2Z6P416"/>
<evidence type="ECO:0000313" key="1">
    <source>
        <dbReference type="EMBL" id="GAU37097.1"/>
    </source>
</evidence>
<dbReference type="Proteomes" id="UP000242715">
    <property type="component" value="Unassembled WGS sequence"/>
</dbReference>